<proteinExistence type="predicted"/>
<dbReference type="AlphaFoldDB" id="A0A1T4TUJ6"/>
<dbReference type="OrthoDB" id="661091at2"/>
<organism evidence="1 2">
    <name type="scientific">Chitinophaga eiseniae</name>
    <dbReference type="NCBI Taxonomy" id="634771"/>
    <lineage>
        <taxon>Bacteria</taxon>
        <taxon>Pseudomonadati</taxon>
        <taxon>Bacteroidota</taxon>
        <taxon>Chitinophagia</taxon>
        <taxon>Chitinophagales</taxon>
        <taxon>Chitinophagaceae</taxon>
        <taxon>Chitinophaga</taxon>
    </lineage>
</organism>
<keyword evidence="2" id="KW-1185">Reference proteome</keyword>
<reference evidence="2" key="1">
    <citation type="submission" date="2017-02" db="EMBL/GenBank/DDBJ databases">
        <authorList>
            <person name="Varghese N."/>
            <person name="Submissions S."/>
        </authorList>
    </citation>
    <scope>NUCLEOTIDE SEQUENCE [LARGE SCALE GENOMIC DNA]</scope>
    <source>
        <strain evidence="2">DSM 22224</strain>
    </source>
</reference>
<dbReference type="RefSeq" id="WP_078672654.1">
    <property type="nucleotide sequence ID" value="NZ_FUWZ01000006.1"/>
</dbReference>
<evidence type="ECO:0000313" key="1">
    <source>
        <dbReference type="EMBL" id="SKA43998.1"/>
    </source>
</evidence>
<dbReference type="EMBL" id="FUWZ01000006">
    <property type="protein sequence ID" value="SKA43998.1"/>
    <property type="molecule type" value="Genomic_DNA"/>
</dbReference>
<name>A0A1T4TUJ6_9BACT</name>
<accession>A0A1T4TUJ6</accession>
<protein>
    <submittedName>
        <fullName evidence="1">Uncharacterized protein</fullName>
    </submittedName>
</protein>
<gene>
    <name evidence="1" type="ORF">SAMN04488128_106305</name>
</gene>
<dbReference type="Proteomes" id="UP000190367">
    <property type="component" value="Unassembled WGS sequence"/>
</dbReference>
<evidence type="ECO:0000313" key="2">
    <source>
        <dbReference type="Proteomes" id="UP000190367"/>
    </source>
</evidence>
<sequence>MYIVLTLSFLIVCTIAYAVYKAGLFSFPVVPQLPAPPQGDDAISDVAITGISDSAFTISRYLRNVRNVSTHRFVTVAMRQIVRTPMGTTSSIRLIENLAPGDERRLGHADHVQGDGTSIYIGYEILWARYTPAPHYYHNITPPPPHTGGIDPAELKPGLLYQILLLDNQA</sequence>